<dbReference type="InterPro" id="IPR023214">
    <property type="entry name" value="HAD_sf"/>
</dbReference>
<dbReference type="SUPFAM" id="SSF81660">
    <property type="entry name" value="Metal cation-transporting ATPase, ATP-binding domain N"/>
    <property type="match status" value="1"/>
</dbReference>
<feature type="domain" description="Cation-transporting P-type ATPase N-terminal" evidence="9">
    <location>
        <begin position="4"/>
        <end position="66"/>
    </location>
</feature>
<reference evidence="10" key="1">
    <citation type="submission" date="2021-01" db="EMBL/GenBank/DDBJ databases">
        <title>Genome public.</title>
        <authorList>
            <person name="Liu C."/>
            <person name="Sun Q."/>
        </authorList>
    </citation>
    <scope>NUCLEOTIDE SEQUENCE</scope>
    <source>
        <strain evidence="10">YIM B02565</strain>
    </source>
</reference>
<dbReference type="Pfam" id="PF13246">
    <property type="entry name" value="Cation_ATPase"/>
    <property type="match status" value="1"/>
</dbReference>
<dbReference type="InterPro" id="IPR004014">
    <property type="entry name" value="ATPase_P-typ_cation-transptr_N"/>
</dbReference>
<evidence type="ECO:0000313" key="11">
    <source>
        <dbReference type="Proteomes" id="UP000623681"/>
    </source>
</evidence>
<comment type="subcellular location">
    <subcellularLocation>
        <location evidence="1">Cell membrane</location>
        <topology evidence="1">Multi-pass membrane protein</topology>
    </subcellularLocation>
</comment>
<evidence type="ECO:0000313" key="10">
    <source>
        <dbReference type="EMBL" id="MBL4932975.1"/>
    </source>
</evidence>
<feature type="transmembrane region" description="Helical" evidence="7">
    <location>
        <begin position="270"/>
        <end position="292"/>
    </location>
</feature>
<dbReference type="GO" id="GO:0030007">
    <property type="term" value="P:intracellular potassium ion homeostasis"/>
    <property type="evidence" value="ECO:0007669"/>
    <property type="project" value="TreeGrafter"/>
</dbReference>
<dbReference type="EMBL" id="JAESWA010000023">
    <property type="protein sequence ID" value="MBL4932975.1"/>
    <property type="molecule type" value="Genomic_DNA"/>
</dbReference>
<comment type="caution">
    <text evidence="10">The sequence shown here is derived from an EMBL/GenBank/DDBJ whole genome shotgun (WGS) entry which is preliminary data.</text>
</comment>
<dbReference type="Pfam" id="PF00122">
    <property type="entry name" value="E1-E2_ATPase"/>
    <property type="match status" value="1"/>
</dbReference>
<evidence type="ECO:0000256" key="1">
    <source>
        <dbReference type="ARBA" id="ARBA00004651"/>
    </source>
</evidence>
<feature type="transmembrane region" description="Helical" evidence="7">
    <location>
        <begin position="56"/>
        <end position="73"/>
    </location>
</feature>
<feature type="transmembrane region" description="Helical" evidence="7">
    <location>
        <begin position="670"/>
        <end position="692"/>
    </location>
</feature>
<dbReference type="InterPro" id="IPR059000">
    <property type="entry name" value="ATPase_P-type_domA"/>
</dbReference>
<dbReference type="SUPFAM" id="SSF56784">
    <property type="entry name" value="HAD-like"/>
    <property type="match status" value="1"/>
</dbReference>
<evidence type="ECO:0000256" key="4">
    <source>
        <dbReference type="ARBA" id="ARBA00022692"/>
    </source>
</evidence>
<dbReference type="Gene3D" id="3.40.1110.10">
    <property type="entry name" value="Calcium-transporting ATPase, cytoplasmic domain N"/>
    <property type="match status" value="1"/>
</dbReference>
<dbReference type="InterPro" id="IPR050510">
    <property type="entry name" value="Cation_transp_ATPase_P-type"/>
</dbReference>
<dbReference type="PANTHER" id="PTHR43294">
    <property type="entry name" value="SODIUM/POTASSIUM-TRANSPORTING ATPASE SUBUNIT ALPHA"/>
    <property type="match status" value="1"/>
</dbReference>
<organism evidence="10 11">
    <name type="scientific">Clostridium paridis</name>
    <dbReference type="NCBI Taxonomy" id="2803863"/>
    <lineage>
        <taxon>Bacteria</taxon>
        <taxon>Bacillati</taxon>
        <taxon>Bacillota</taxon>
        <taxon>Clostridia</taxon>
        <taxon>Eubacteriales</taxon>
        <taxon>Clostridiaceae</taxon>
        <taxon>Clostridium</taxon>
    </lineage>
</organism>
<feature type="transmembrane region" description="Helical" evidence="7">
    <location>
        <begin position="246"/>
        <end position="264"/>
    </location>
</feature>
<keyword evidence="6 7" id="KW-0472">Membrane</keyword>
<dbReference type="GO" id="GO:0036376">
    <property type="term" value="P:sodium ion export across plasma membrane"/>
    <property type="evidence" value="ECO:0007669"/>
    <property type="project" value="TreeGrafter"/>
</dbReference>
<keyword evidence="3" id="KW-1003">Cell membrane</keyword>
<dbReference type="GO" id="GO:0005886">
    <property type="term" value="C:plasma membrane"/>
    <property type="evidence" value="ECO:0007669"/>
    <property type="project" value="UniProtKB-SubCell"/>
</dbReference>
<dbReference type="Pfam" id="PF00690">
    <property type="entry name" value="Cation_ATPase_N"/>
    <property type="match status" value="1"/>
</dbReference>
<evidence type="ECO:0000259" key="9">
    <source>
        <dbReference type="Pfam" id="PF00690"/>
    </source>
</evidence>
<dbReference type="GO" id="GO:1902600">
    <property type="term" value="P:proton transmembrane transport"/>
    <property type="evidence" value="ECO:0007669"/>
    <property type="project" value="TreeGrafter"/>
</dbReference>
<dbReference type="GO" id="GO:0000166">
    <property type="term" value="F:nucleotide binding"/>
    <property type="evidence" value="ECO:0007669"/>
    <property type="project" value="InterPro"/>
</dbReference>
<dbReference type="SUPFAM" id="SSF81665">
    <property type="entry name" value="Calcium ATPase, transmembrane domain M"/>
    <property type="match status" value="1"/>
</dbReference>
<dbReference type="AlphaFoldDB" id="A0A937FFD2"/>
<dbReference type="Gene3D" id="3.40.50.1000">
    <property type="entry name" value="HAD superfamily/HAD-like"/>
    <property type="match status" value="1"/>
</dbReference>
<dbReference type="GO" id="GO:0005391">
    <property type="term" value="F:P-type sodium:potassium-exchanging transporter activity"/>
    <property type="evidence" value="ECO:0007669"/>
    <property type="project" value="TreeGrafter"/>
</dbReference>
<feature type="domain" description="P-type ATPase A" evidence="8">
    <location>
        <begin position="118"/>
        <end position="225"/>
    </location>
</feature>
<dbReference type="InterPro" id="IPR008250">
    <property type="entry name" value="ATPase_P-typ_transduc_dom_A_sf"/>
</dbReference>
<feature type="transmembrane region" description="Helical" evidence="7">
    <location>
        <begin position="729"/>
        <end position="747"/>
    </location>
</feature>
<feature type="transmembrane region" description="Helical" evidence="7">
    <location>
        <begin position="753"/>
        <end position="774"/>
    </location>
</feature>
<dbReference type="InterPro" id="IPR023298">
    <property type="entry name" value="ATPase_P-typ_TM_dom_sf"/>
</dbReference>
<evidence type="ECO:0000256" key="7">
    <source>
        <dbReference type="SAM" id="Phobius"/>
    </source>
</evidence>
<evidence type="ECO:0000256" key="5">
    <source>
        <dbReference type="ARBA" id="ARBA00022989"/>
    </source>
</evidence>
<keyword evidence="5 7" id="KW-1133">Transmembrane helix</keyword>
<dbReference type="Gene3D" id="2.70.150.10">
    <property type="entry name" value="Calcium-transporting ATPase, cytoplasmic transduction domain A"/>
    <property type="match status" value="1"/>
</dbReference>
<keyword evidence="11" id="KW-1185">Reference proteome</keyword>
<evidence type="ECO:0000256" key="2">
    <source>
        <dbReference type="ARBA" id="ARBA00005675"/>
    </source>
</evidence>
<dbReference type="GO" id="GO:1990573">
    <property type="term" value="P:potassium ion import across plasma membrane"/>
    <property type="evidence" value="ECO:0007669"/>
    <property type="project" value="TreeGrafter"/>
</dbReference>
<evidence type="ECO:0000259" key="8">
    <source>
        <dbReference type="Pfam" id="PF00122"/>
    </source>
</evidence>
<dbReference type="PANTHER" id="PTHR43294:SF21">
    <property type="entry name" value="CATION TRANSPORTING ATPASE"/>
    <property type="match status" value="1"/>
</dbReference>
<dbReference type="SUPFAM" id="SSF81653">
    <property type="entry name" value="Calcium ATPase, transduction domain A"/>
    <property type="match status" value="1"/>
</dbReference>
<keyword evidence="4 7" id="KW-0812">Transmembrane</keyword>
<evidence type="ECO:0000256" key="3">
    <source>
        <dbReference type="ARBA" id="ARBA00022475"/>
    </source>
</evidence>
<dbReference type="GO" id="GO:0006883">
    <property type="term" value="P:intracellular sodium ion homeostasis"/>
    <property type="evidence" value="ECO:0007669"/>
    <property type="project" value="TreeGrafter"/>
</dbReference>
<dbReference type="Proteomes" id="UP000623681">
    <property type="component" value="Unassembled WGS sequence"/>
</dbReference>
<gene>
    <name evidence="10" type="ORF">JK634_14265</name>
</gene>
<dbReference type="InterPro" id="IPR023299">
    <property type="entry name" value="ATPase_P-typ_cyto_dom_N"/>
</dbReference>
<proteinExistence type="inferred from homology"/>
<dbReference type="InterPro" id="IPR036412">
    <property type="entry name" value="HAD-like_sf"/>
</dbReference>
<feature type="transmembrane region" description="Helical" evidence="7">
    <location>
        <begin position="698"/>
        <end position="717"/>
    </location>
</feature>
<protein>
    <submittedName>
        <fullName evidence="10">Cation-transporting P-type ATPase</fullName>
    </submittedName>
</protein>
<dbReference type="RefSeq" id="WP_202768353.1">
    <property type="nucleotide sequence ID" value="NZ_JAESWA010000023.1"/>
</dbReference>
<evidence type="ECO:0000256" key="6">
    <source>
        <dbReference type="ARBA" id="ARBA00023136"/>
    </source>
</evidence>
<dbReference type="PRINTS" id="PR00119">
    <property type="entry name" value="CATATPASE"/>
</dbReference>
<name>A0A937FFD2_9CLOT</name>
<comment type="similarity">
    <text evidence="2">Belongs to the cation transport ATPase (P-type) (TC 3.A.3) family. Type IIA subfamily.</text>
</comment>
<accession>A0A937FFD2</accession>
<sequence>MINWYLNSWNKVVEFLESDIDYGLSEAEILKRREKWGNNKINIIFEEKAWKSILKSIKNVWFIIPILICIYGVYLGKYISSIFTLAIPTGILIFKLRQLVNRKKEMTTLSAISYGKITAVRDGREKLINSEELVVGDIVIIDDRSIIPADIRIISSDNLKVNEKSLTGEEFLSEKYESKLTQEITSLGEIKNILFKGTKVVSGQVTGIVIATGNYTQLGKIMNMLNSTNIRKETINDKAENQLNKILTLSLLFGIIVIVLGTMLKGTDENFIFSILISSTSFGSIIVMMLFLRLVNKTADKENINILNPSWIDLIDDFEVLFIDKVGSISKTQMNVSKIFTDGKYANLEEDDKSNFNFIRLMEIGLLVNNATYNSSDDSGTGDLKDIAILKYAGIKHIYKAQVDSKNRRVFDIPMDFSKRIYTTINKVGKGYRANIKGNLDELLDCCTHIMKDGVEVEFTDEEREVIREKDYEISKEGLITQGVAYRNFSYEPSTSENIESNLVFVGIVALENPTNPSINDLLRRLIREKIHPILITEDNKITAATVGKEVGLIGDDTEVISGIELINSTKEEKIEILSKTKVFSKIVPELKNAIFTMFKEDNYKVCCTGEEVIDLPLLALSTLAIAKGKASALVKKVADLYIKEDCLEKLLFLKSLKREINRKIKSGKAFYWILIIAECLISLISFEFYGQVISNELIILAMNTLILPLILIRYIFNKNMFELTPKNIILRGMLIVAGSTVVKILTIDIVDYGFTAVGAFLLLTFIATFDIRFKKAEIE</sequence>